<gene>
    <name evidence="3" type="ORF">APLA_LOCUS13149</name>
</gene>
<feature type="domain" description="Reverse transcriptase Ty1/copia-type" evidence="2">
    <location>
        <begin position="166"/>
        <end position="232"/>
    </location>
</feature>
<dbReference type="Proteomes" id="UP000494106">
    <property type="component" value="Unassembled WGS sequence"/>
</dbReference>
<name>A0A8S1AY35_ARCPL</name>
<protein>
    <recommendedName>
        <fullName evidence="2">Reverse transcriptase Ty1/copia-type domain-containing protein</fullName>
    </recommendedName>
</protein>
<keyword evidence="4" id="KW-1185">Reference proteome</keyword>
<evidence type="ECO:0000259" key="2">
    <source>
        <dbReference type="Pfam" id="PF07727"/>
    </source>
</evidence>
<evidence type="ECO:0000256" key="1">
    <source>
        <dbReference type="SAM" id="MobiDB-lite"/>
    </source>
</evidence>
<dbReference type="InterPro" id="IPR013103">
    <property type="entry name" value="RVT_2"/>
</dbReference>
<accession>A0A8S1AY35</accession>
<evidence type="ECO:0000313" key="4">
    <source>
        <dbReference type="Proteomes" id="UP000494106"/>
    </source>
</evidence>
<dbReference type="OrthoDB" id="413361at2759"/>
<proteinExistence type="predicted"/>
<dbReference type="AlphaFoldDB" id="A0A8S1AY35"/>
<feature type="compositionally biased region" description="Acidic residues" evidence="1">
    <location>
        <begin position="92"/>
        <end position="106"/>
    </location>
</feature>
<reference evidence="3 4" key="1">
    <citation type="submission" date="2020-04" db="EMBL/GenBank/DDBJ databases">
        <authorList>
            <person name="Wallbank WR R."/>
            <person name="Pardo Diaz C."/>
            <person name="Kozak K."/>
            <person name="Martin S."/>
            <person name="Jiggins C."/>
            <person name="Moest M."/>
            <person name="Warren A I."/>
            <person name="Byers J.R.P. K."/>
            <person name="Montejo-Kovacevich G."/>
            <person name="Yen C E."/>
        </authorList>
    </citation>
    <scope>NUCLEOTIDE SEQUENCE [LARGE SCALE GENOMIC DNA]</scope>
</reference>
<evidence type="ECO:0000313" key="3">
    <source>
        <dbReference type="EMBL" id="CAB3251665.1"/>
    </source>
</evidence>
<dbReference type="EMBL" id="CADEBC010000550">
    <property type="protein sequence ID" value="CAB3251665.1"/>
    <property type="molecule type" value="Genomic_DNA"/>
</dbReference>
<comment type="caution">
    <text evidence="3">The sequence shown here is derived from an EMBL/GenBank/DDBJ whole genome shotgun (WGS) entry which is preliminary data.</text>
</comment>
<feature type="region of interest" description="Disordered" evidence="1">
    <location>
        <begin position="91"/>
        <end position="122"/>
    </location>
</feature>
<sequence>MTSKAYRVYIPEDDIVISRDIKVLDKMYYEENTQNCENLINEEEHQQRSSLPEIVNKTKNKYNKNTEPVEIEFIESKNDSNLQNPISIESYESSEDSFNDASENEETPVHGRPQRNRHPPAWTKDFVVNNTEESLLSEISLLSDGDEYDDYWHDAIKDEIRAHVKNGTWKIEKKDKKVKEIDYKMVLRNKVGPDNNIKKKARLVARGFSQRPGIDYHETYAPVAKLSSIRSVLE</sequence>
<organism evidence="3 4">
    <name type="scientific">Arctia plantaginis</name>
    <name type="common">Wood tiger moth</name>
    <name type="synonym">Phalaena plantaginis</name>
    <dbReference type="NCBI Taxonomy" id="874455"/>
    <lineage>
        <taxon>Eukaryota</taxon>
        <taxon>Metazoa</taxon>
        <taxon>Ecdysozoa</taxon>
        <taxon>Arthropoda</taxon>
        <taxon>Hexapoda</taxon>
        <taxon>Insecta</taxon>
        <taxon>Pterygota</taxon>
        <taxon>Neoptera</taxon>
        <taxon>Endopterygota</taxon>
        <taxon>Lepidoptera</taxon>
        <taxon>Glossata</taxon>
        <taxon>Ditrysia</taxon>
        <taxon>Noctuoidea</taxon>
        <taxon>Erebidae</taxon>
        <taxon>Arctiinae</taxon>
        <taxon>Arctia</taxon>
    </lineage>
</organism>
<dbReference type="Pfam" id="PF07727">
    <property type="entry name" value="RVT_2"/>
    <property type="match status" value="1"/>
</dbReference>